<proteinExistence type="inferred from homology"/>
<evidence type="ECO:0000313" key="6">
    <source>
        <dbReference type="Proteomes" id="UP000183085"/>
    </source>
</evidence>
<protein>
    <recommendedName>
        <fullName evidence="4">Putative septation protein SpoVG</fullName>
    </recommendedName>
</protein>
<keyword evidence="1 4" id="KW-0132">Cell division</keyword>
<dbReference type="InterPro" id="IPR007170">
    <property type="entry name" value="SpoVG"/>
</dbReference>
<comment type="caution">
    <text evidence="5">The sequence shown here is derived from an EMBL/GenBank/DDBJ whole genome shotgun (WGS) entry which is preliminary data.</text>
</comment>
<dbReference type="SUPFAM" id="SSF160537">
    <property type="entry name" value="SpoVG-like"/>
    <property type="match status" value="1"/>
</dbReference>
<dbReference type="STRING" id="1817895.AUJ95_07495"/>
<gene>
    <name evidence="4" type="primary">spoVG</name>
    <name evidence="5" type="ORF">AUJ95_07495</name>
</gene>
<evidence type="ECO:0000256" key="4">
    <source>
        <dbReference type="HAMAP-Rule" id="MF_00819"/>
    </source>
</evidence>
<evidence type="ECO:0000256" key="1">
    <source>
        <dbReference type="ARBA" id="ARBA00022618"/>
    </source>
</evidence>
<dbReference type="Proteomes" id="UP000183085">
    <property type="component" value="Unassembled WGS sequence"/>
</dbReference>
<name>A0A1J5E3N3_9BACT</name>
<organism evidence="5 6">
    <name type="scientific">Candidatus Desantisbacteria bacterium CG2_30_40_21</name>
    <dbReference type="NCBI Taxonomy" id="1817895"/>
    <lineage>
        <taxon>Bacteria</taxon>
        <taxon>Candidatus Desantisiibacteriota</taxon>
    </lineage>
</organism>
<dbReference type="GO" id="GO:0030435">
    <property type="term" value="P:sporulation resulting in formation of a cellular spore"/>
    <property type="evidence" value="ECO:0007669"/>
    <property type="project" value="InterPro"/>
</dbReference>
<reference evidence="5 6" key="1">
    <citation type="journal article" date="2016" name="Environ. Microbiol.">
        <title>Genomic resolution of a cold subsurface aquifer community provides metabolic insights for novel microbes adapted to high CO concentrations.</title>
        <authorList>
            <person name="Probst A.J."/>
            <person name="Castelle C.J."/>
            <person name="Singh A."/>
            <person name="Brown C.T."/>
            <person name="Anantharaman K."/>
            <person name="Sharon I."/>
            <person name="Hug L.A."/>
            <person name="Burstein D."/>
            <person name="Emerson J.B."/>
            <person name="Thomas B.C."/>
            <person name="Banfield J.F."/>
        </authorList>
    </citation>
    <scope>NUCLEOTIDE SEQUENCE [LARGE SCALE GENOMIC DNA]</scope>
    <source>
        <strain evidence="5">CG2_30_40_21</strain>
    </source>
</reference>
<keyword evidence="3 4" id="KW-0131">Cell cycle</keyword>
<comment type="function">
    <text evidence="4">Could be involved in septation.</text>
</comment>
<dbReference type="HAMAP" id="MF_00819">
    <property type="entry name" value="SpoVG"/>
    <property type="match status" value="1"/>
</dbReference>
<dbReference type="PANTHER" id="PTHR38429:SF1">
    <property type="entry name" value="SEPTATION PROTEIN SPOVG-RELATED"/>
    <property type="match status" value="1"/>
</dbReference>
<sequence length="95" mass="10779">MEITGIKVKKVENDSKLKAWASITFDEAFVVHNVKVIQGQDAMFIAMPNRLTKSGVFKDIAHPITTDFRDILQGKVLDAYHNTNGDEHSEESFNW</sequence>
<evidence type="ECO:0000313" key="5">
    <source>
        <dbReference type="EMBL" id="OIP37926.1"/>
    </source>
</evidence>
<dbReference type="GO" id="GO:0000917">
    <property type="term" value="P:division septum assembly"/>
    <property type="evidence" value="ECO:0007669"/>
    <property type="project" value="UniProtKB-KW"/>
</dbReference>
<evidence type="ECO:0000256" key="2">
    <source>
        <dbReference type="ARBA" id="ARBA00023210"/>
    </source>
</evidence>
<dbReference type="InterPro" id="IPR036751">
    <property type="entry name" value="SpoVG_sf"/>
</dbReference>
<accession>A0A1J5E3N3</accession>
<dbReference type="Gene3D" id="3.30.1120.40">
    <property type="entry name" value="Stage V sporulation protein G"/>
    <property type="match status" value="1"/>
</dbReference>
<dbReference type="PANTHER" id="PTHR38429">
    <property type="entry name" value="SEPTATION PROTEIN SPOVG-RELATED"/>
    <property type="match status" value="1"/>
</dbReference>
<keyword evidence="2 4" id="KW-0717">Septation</keyword>
<dbReference type="Pfam" id="PF04026">
    <property type="entry name" value="SpoVG"/>
    <property type="match status" value="1"/>
</dbReference>
<comment type="similarity">
    <text evidence="4">Belongs to the SpoVG family.</text>
</comment>
<dbReference type="EMBL" id="MNYI01000193">
    <property type="protein sequence ID" value="OIP37926.1"/>
    <property type="molecule type" value="Genomic_DNA"/>
</dbReference>
<dbReference type="NCBIfam" id="NF009749">
    <property type="entry name" value="PRK13259.1"/>
    <property type="match status" value="1"/>
</dbReference>
<evidence type="ECO:0000256" key="3">
    <source>
        <dbReference type="ARBA" id="ARBA00023306"/>
    </source>
</evidence>
<dbReference type="AlphaFoldDB" id="A0A1J5E3N3"/>